<reference evidence="1" key="1">
    <citation type="submission" date="2020-10" db="EMBL/GenBank/DDBJ databases">
        <authorList>
            <person name="Castelo-Branco R."/>
            <person name="Eusebio N."/>
            <person name="Adriana R."/>
            <person name="Vieira A."/>
            <person name="Brugerolle De Fraissinette N."/>
            <person name="Rezende De Castro R."/>
            <person name="Schneider M.P."/>
            <person name="Vasconcelos V."/>
            <person name="Leao P.N."/>
        </authorList>
    </citation>
    <scope>NUCLEOTIDE SEQUENCE</scope>
    <source>
        <strain evidence="1">LEGE 04289</strain>
    </source>
</reference>
<accession>A0ACC5Q315</accession>
<keyword evidence="2" id="KW-1185">Reference proteome</keyword>
<organism evidence="1 2">
    <name type="scientific">Dolichospermum flos-aquae LEGE 04289</name>
    <dbReference type="NCBI Taxonomy" id="1828708"/>
    <lineage>
        <taxon>Bacteria</taxon>
        <taxon>Bacillati</taxon>
        <taxon>Cyanobacteriota</taxon>
        <taxon>Cyanophyceae</taxon>
        <taxon>Nostocales</taxon>
        <taxon>Aphanizomenonaceae</taxon>
        <taxon>Dolichospermum</taxon>
    </lineage>
</organism>
<comment type="caution">
    <text evidence="1">The sequence shown here is derived from an EMBL/GenBank/DDBJ whole genome shotgun (WGS) entry which is preliminary data.</text>
</comment>
<sequence>MARVKLNDTERTAFKEVYKYECYICQKKKEPNELEIDHIIPPNKQKEAINMGVIDEKFDIDSYQNYAPICRPCNHKKSDMLASTKRRVILFLEIAEKNLPKVECEVKKSQKQCTENQAILTAHKLDKSGILNNPRVREEFLSIFKKYTECEVNNITLFANSPLEIIGNKVLKSNELDNFITKIQTSQEMIFGYGNSRCLALEEGIQFYPLSIYCSHIRFHNRELLTQNQKELIFILNFYAVLLKDNKAVLISISNVDVGFKNLDYKEEIEPSDQLQLPLLDKSNPIHEIIRQRYYDRKSYWGKIRRSLLELINVSRIVMQYIRELFKDVNQ</sequence>
<protein>
    <submittedName>
        <fullName evidence="1">Uncharacterized protein</fullName>
    </submittedName>
</protein>
<evidence type="ECO:0000313" key="1">
    <source>
        <dbReference type="EMBL" id="MBE9219319.1"/>
    </source>
</evidence>
<evidence type="ECO:0000313" key="2">
    <source>
        <dbReference type="Proteomes" id="UP000597867"/>
    </source>
</evidence>
<dbReference type="Proteomes" id="UP000597867">
    <property type="component" value="Unassembled WGS sequence"/>
</dbReference>
<dbReference type="EMBL" id="JADEWF010000032">
    <property type="protein sequence ID" value="MBE9219319.1"/>
    <property type="molecule type" value="Genomic_DNA"/>
</dbReference>
<gene>
    <name evidence="1" type="ORF">IQ222_11060</name>
</gene>
<proteinExistence type="predicted"/>
<name>A0ACC5Q315_DOLFA</name>